<evidence type="ECO:0000256" key="2">
    <source>
        <dbReference type="SAM" id="MobiDB-lite"/>
    </source>
</evidence>
<feature type="compositionally biased region" description="Pro residues" evidence="2">
    <location>
        <begin position="1"/>
        <end position="10"/>
    </location>
</feature>
<gene>
    <name evidence="5" type="ORF">AWB69_04249</name>
</gene>
<dbReference type="Pfam" id="PF00563">
    <property type="entry name" value="EAL"/>
    <property type="match status" value="1"/>
</dbReference>
<protein>
    <submittedName>
        <fullName evidence="5">Response regulator receiver modulated diguanylate cyclase/phosphodiesterase</fullName>
    </submittedName>
</protein>
<dbReference type="SMART" id="SM00065">
    <property type="entry name" value="GAF"/>
    <property type="match status" value="1"/>
</dbReference>
<dbReference type="InterPro" id="IPR000160">
    <property type="entry name" value="GGDEF_dom"/>
</dbReference>
<dbReference type="Pfam" id="PF13185">
    <property type="entry name" value="GAF_2"/>
    <property type="match status" value="1"/>
</dbReference>
<dbReference type="PROSITE" id="PS50883">
    <property type="entry name" value="EAL"/>
    <property type="match status" value="1"/>
</dbReference>
<dbReference type="FunFam" id="3.20.20.450:FF:000001">
    <property type="entry name" value="Cyclic di-GMP phosphodiesterase yahA"/>
    <property type="match status" value="1"/>
</dbReference>
<dbReference type="Pfam" id="PF00990">
    <property type="entry name" value="GGDEF"/>
    <property type="match status" value="1"/>
</dbReference>
<reference evidence="5 6" key="1">
    <citation type="submission" date="2016-01" db="EMBL/GenBank/DDBJ databases">
        <authorList>
            <person name="Oliw E.H."/>
        </authorList>
    </citation>
    <scope>NUCLEOTIDE SEQUENCE [LARGE SCALE GENOMIC DNA]</scope>
    <source>
        <strain evidence="5">LMG 27134</strain>
    </source>
</reference>
<dbReference type="Gene3D" id="3.30.70.270">
    <property type="match status" value="1"/>
</dbReference>
<dbReference type="InterPro" id="IPR029016">
    <property type="entry name" value="GAF-like_dom_sf"/>
</dbReference>
<evidence type="ECO:0000259" key="3">
    <source>
        <dbReference type="PROSITE" id="PS50883"/>
    </source>
</evidence>
<feature type="compositionally biased region" description="Basic and acidic residues" evidence="2">
    <location>
        <begin position="11"/>
        <end position="22"/>
    </location>
</feature>
<dbReference type="InterPro" id="IPR029787">
    <property type="entry name" value="Nucleotide_cyclase"/>
</dbReference>
<dbReference type="CDD" id="cd01948">
    <property type="entry name" value="EAL"/>
    <property type="match status" value="1"/>
</dbReference>
<dbReference type="Proteomes" id="UP000054683">
    <property type="component" value="Unassembled WGS sequence"/>
</dbReference>
<comment type="catalytic activity">
    <reaction evidence="1">
        <text>3',3'-c-di-GMP + H2O = 5'-phosphoguanylyl(3'-&gt;5')guanosine + H(+)</text>
        <dbReference type="Rhea" id="RHEA:24902"/>
        <dbReference type="ChEBI" id="CHEBI:15377"/>
        <dbReference type="ChEBI" id="CHEBI:15378"/>
        <dbReference type="ChEBI" id="CHEBI:58754"/>
        <dbReference type="ChEBI" id="CHEBI:58805"/>
        <dbReference type="EC" id="3.1.4.52"/>
    </reaction>
    <physiologicalReaction direction="left-to-right" evidence="1">
        <dbReference type="Rhea" id="RHEA:24903"/>
    </physiologicalReaction>
</comment>
<dbReference type="AlphaFoldDB" id="A0A158HCI0"/>
<dbReference type="InterPro" id="IPR035919">
    <property type="entry name" value="EAL_sf"/>
</dbReference>
<dbReference type="SMART" id="SM00052">
    <property type="entry name" value="EAL"/>
    <property type="match status" value="1"/>
</dbReference>
<evidence type="ECO:0000256" key="1">
    <source>
        <dbReference type="ARBA" id="ARBA00051114"/>
    </source>
</evidence>
<evidence type="ECO:0000259" key="4">
    <source>
        <dbReference type="PROSITE" id="PS50887"/>
    </source>
</evidence>
<feature type="domain" description="GGDEF" evidence="4">
    <location>
        <begin position="243"/>
        <end position="376"/>
    </location>
</feature>
<dbReference type="PANTHER" id="PTHR44757:SF2">
    <property type="entry name" value="BIOFILM ARCHITECTURE MAINTENANCE PROTEIN MBAA"/>
    <property type="match status" value="1"/>
</dbReference>
<dbReference type="EMBL" id="FCOK02000029">
    <property type="protein sequence ID" value="SAL42094.1"/>
    <property type="molecule type" value="Genomic_DNA"/>
</dbReference>
<dbReference type="Gene3D" id="3.20.20.450">
    <property type="entry name" value="EAL domain"/>
    <property type="match status" value="1"/>
</dbReference>
<accession>A0A158HCI0</accession>
<dbReference type="CDD" id="cd01949">
    <property type="entry name" value="GGDEF"/>
    <property type="match status" value="1"/>
</dbReference>
<organism evidence="5 6">
    <name type="scientific">Caballeronia udeis</name>
    <dbReference type="NCBI Taxonomy" id="1232866"/>
    <lineage>
        <taxon>Bacteria</taxon>
        <taxon>Pseudomonadati</taxon>
        <taxon>Pseudomonadota</taxon>
        <taxon>Betaproteobacteria</taxon>
        <taxon>Burkholderiales</taxon>
        <taxon>Burkholderiaceae</taxon>
        <taxon>Caballeronia</taxon>
    </lineage>
</organism>
<sequence>MSRPIGPPPHRIPDPDSQSRDSAEELREALIDLDRARAHERQMRLQTEGLLEGLRVLTRAENTRQMFDELTTVLQRFVPFEAAFLMQADEGSDRFEVTQSTCREFEGGNWTAEDMLRRVATGKIVSAFDVTALPEWQAQPPSVRERVRSAIHVPLRTGTRCAVLVFTHSRAAFFDRHHVDMLERFAPLTTQAMASMEYRARLEAHATRIEYMANHDALTGLPNRTALADRVEVLAAHAHRAGELLVLLFLDLDRFKHVNDTFGHGVGDALLKVIAKRLREAVRESDTVARLGGDEFVILLTGITEVGAVNSMVAKILATIEQPVVVEDQTLFVSASIGAAICPADGEDVASLLKNADVAMYRAKEEGRNGVRFYAPEMSECARVQFELEGALRQALTLGEFELHYQPRIHLELRELVGMEALLRWRHPQRGLVMPCDFIAAAEENGLIVQIGEWVITRTCAQSRAWQDAGLPALPVAVNVSGRQMHKPQEFLDHVSATLARAGLPGTRLEIELTESVVMQYPAQMIDVLHRLRRMGVRIALDDFGTGHSSLSYLKRFPVDMLKIDGSFVRDLAIDGDDAAIARAIVSMGHALGLRVVAEGVEDEAQLDLLRQMGCDEAQGFLFSPPLPAHEMEACMRRSASRKAGTWPSISGAIPRST</sequence>
<proteinExistence type="predicted"/>
<evidence type="ECO:0000313" key="5">
    <source>
        <dbReference type="EMBL" id="SAL42094.1"/>
    </source>
</evidence>
<dbReference type="FunFam" id="3.30.70.270:FF:000001">
    <property type="entry name" value="Diguanylate cyclase domain protein"/>
    <property type="match status" value="1"/>
</dbReference>
<dbReference type="SUPFAM" id="SSF55073">
    <property type="entry name" value="Nucleotide cyclase"/>
    <property type="match status" value="1"/>
</dbReference>
<dbReference type="SUPFAM" id="SSF141868">
    <property type="entry name" value="EAL domain-like"/>
    <property type="match status" value="1"/>
</dbReference>
<dbReference type="Gene3D" id="3.30.450.40">
    <property type="match status" value="1"/>
</dbReference>
<dbReference type="InterPro" id="IPR052155">
    <property type="entry name" value="Biofilm_reg_signaling"/>
</dbReference>
<name>A0A158HCI0_9BURK</name>
<dbReference type="NCBIfam" id="TIGR00254">
    <property type="entry name" value="GGDEF"/>
    <property type="match status" value="1"/>
</dbReference>
<dbReference type="SMART" id="SM00267">
    <property type="entry name" value="GGDEF"/>
    <property type="match status" value="1"/>
</dbReference>
<dbReference type="InterPro" id="IPR001633">
    <property type="entry name" value="EAL_dom"/>
</dbReference>
<dbReference type="PROSITE" id="PS50887">
    <property type="entry name" value="GGDEF"/>
    <property type="match status" value="1"/>
</dbReference>
<dbReference type="PANTHER" id="PTHR44757">
    <property type="entry name" value="DIGUANYLATE CYCLASE DGCP"/>
    <property type="match status" value="1"/>
</dbReference>
<feature type="region of interest" description="Disordered" evidence="2">
    <location>
        <begin position="1"/>
        <end position="22"/>
    </location>
</feature>
<dbReference type="InterPro" id="IPR043128">
    <property type="entry name" value="Rev_trsase/Diguanyl_cyclase"/>
</dbReference>
<dbReference type="SUPFAM" id="SSF55781">
    <property type="entry name" value="GAF domain-like"/>
    <property type="match status" value="1"/>
</dbReference>
<dbReference type="GO" id="GO:0071111">
    <property type="term" value="F:cyclic-guanylate-specific phosphodiesterase activity"/>
    <property type="evidence" value="ECO:0007669"/>
    <property type="project" value="UniProtKB-EC"/>
</dbReference>
<dbReference type="InterPro" id="IPR003018">
    <property type="entry name" value="GAF"/>
</dbReference>
<evidence type="ECO:0000313" key="6">
    <source>
        <dbReference type="Proteomes" id="UP000054683"/>
    </source>
</evidence>
<dbReference type="GO" id="GO:0071732">
    <property type="term" value="P:cellular response to nitric oxide"/>
    <property type="evidence" value="ECO:0007669"/>
    <property type="project" value="UniProtKB-ARBA"/>
</dbReference>
<feature type="domain" description="EAL" evidence="3">
    <location>
        <begin position="385"/>
        <end position="640"/>
    </location>
</feature>